<evidence type="ECO:0000313" key="1">
    <source>
        <dbReference type="EMBL" id="EEC12486.1"/>
    </source>
</evidence>
<evidence type="ECO:0000313" key="2">
    <source>
        <dbReference type="EnsemblMetazoa" id="ISCW009081-PA"/>
    </source>
</evidence>
<dbReference type="EMBL" id="DS834518">
    <property type="protein sequence ID" value="EEC12486.1"/>
    <property type="molecule type" value="Genomic_DNA"/>
</dbReference>
<dbReference type="VEuPathDB" id="VectorBase:ISCW009081"/>
<sequence length="108" mass="12454">MLIPSRPFPFSQWARARLESEAGGQFYFVTDGQLTLRQALHPEAVRHGILLPDAFYHFFDLRKEFQSFYGKAVESLQDMLACILWGFGDSSDWAGVLWFPHVEFEPAL</sequence>
<dbReference type="VEuPathDB" id="VectorBase:ISCP_009729"/>
<organism>
    <name type="scientific">Ixodes scapularis</name>
    <name type="common">Black-legged tick</name>
    <name type="synonym">Deer tick</name>
    <dbReference type="NCBI Taxonomy" id="6945"/>
    <lineage>
        <taxon>Eukaryota</taxon>
        <taxon>Metazoa</taxon>
        <taxon>Ecdysozoa</taxon>
        <taxon>Arthropoda</taxon>
        <taxon>Chelicerata</taxon>
        <taxon>Arachnida</taxon>
        <taxon>Acari</taxon>
        <taxon>Parasitiformes</taxon>
        <taxon>Ixodida</taxon>
        <taxon>Ixodoidea</taxon>
        <taxon>Ixodidae</taxon>
        <taxon>Ixodinae</taxon>
        <taxon>Ixodes</taxon>
    </lineage>
</organism>
<dbReference type="STRING" id="6945.B7Q0W4"/>
<keyword evidence="3" id="KW-1185">Reference proteome</keyword>
<dbReference type="Proteomes" id="UP000001555">
    <property type="component" value="Unassembled WGS sequence"/>
</dbReference>
<dbReference type="EMBL" id="ABJB011088662">
    <property type="status" value="NOT_ANNOTATED_CDS"/>
    <property type="molecule type" value="Genomic_DNA"/>
</dbReference>
<protein>
    <submittedName>
        <fullName evidence="1 2">Uncharacterized protein</fullName>
    </submittedName>
</protein>
<dbReference type="HOGENOM" id="CLU_2199840_0_0_1"/>
<reference evidence="1 3" key="1">
    <citation type="submission" date="2008-03" db="EMBL/GenBank/DDBJ databases">
        <title>Annotation of Ixodes scapularis.</title>
        <authorList>
            <consortium name="Ixodes scapularis Genome Project Consortium"/>
            <person name="Caler E."/>
            <person name="Hannick L.I."/>
            <person name="Bidwell S."/>
            <person name="Joardar V."/>
            <person name="Thiagarajan M."/>
            <person name="Amedeo P."/>
            <person name="Galinsky K.J."/>
            <person name="Schobel S."/>
            <person name="Inman J."/>
            <person name="Hostetler J."/>
            <person name="Miller J."/>
            <person name="Hammond M."/>
            <person name="Megy K."/>
            <person name="Lawson D."/>
            <person name="Kodira C."/>
            <person name="Sutton G."/>
            <person name="Meyer J."/>
            <person name="Hill C.A."/>
            <person name="Birren B."/>
            <person name="Nene V."/>
            <person name="Collins F."/>
            <person name="Alarcon-Chaidez F."/>
            <person name="Wikel S."/>
            <person name="Strausberg R."/>
        </authorList>
    </citation>
    <scope>NUCLEOTIDE SEQUENCE [LARGE SCALE GENOMIC DNA]</scope>
    <source>
        <strain evidence="3">Wikel</strain>
        <strain evidence="1">Wikel colony</strain>
    </source>
</reference>
<gene>
    <name evidence="1" type="ORF">IscW_ISCW009081</name>
</gene>
<reference evidence="2" key="2">
    <citation type="submission" date="2020-05" db="UniProtKB">
        <authorList>
            <consortium name="EnsemblMetazoa"/>
        </authorList>
    </citation>
    <scope>IDENTIFICATION</scope>
    <source>
        <strain evidence="2">wikel</strain>
    </source>
</reference>
<dbReference type="PaxDb" id="6945-B7Q0W4"/>
<dbReference type="GO" id="GO:0003676">
    <property type="term" value="F:nucleic acid binding"/>
    <property type="evidence" value="ECO:0007669"/>
    <property type="project" value="InterPro"/>
</dbReference>
<accession>B7Q0W4</accession>
<dbReference type="AlphaFoldDB" id="B7Q0W4"/>
<proteinExistence type="predicted"/>
<dbReference type="InterPro" id="IPR036397">
    <property type="entry name" value="RNaseH_sf"/>
</dbReference>
<evidence type="ECO:0000313" key="3">
    <source>
        <dbReference type="Proteomes" id="UP000001555"/>
    </source>
</evidence>
<dbReference type="Gene3D" id="3.30.420.10">
    <property type="entry name" value="Ribonuclease H-like superfamily/Ribonuclease H"/>
    <property type="match status" value="1"/>
</dbReference>
<dbReference type="InParanoid" id="B7Q0W4"/>
<dbReference type="EnsemblMetazoa" id="ISCW009081-RA">
    <property type="protein sequence ID" value="ISCW009081-PA"/>
    <property type="gene ID" value="ISCW009081"/>
</dbReference>
<dbReference type="VEuPathDB" id="VectorBase:ISCI009081"/>
<dbReference type="OrthoDB" id="431068at2759"/>
<name>B7Q0W4_IXOSC</name>